<evidence type="ECO:0000313" key="2">
    <source>
        <dbReference type="EMBL" id="VDI60794.1"/>
    </source>
</evidence>
<evidence type="ECO:0000313" key="3">
    <source>
        <dbReference type="Proteomes" id="UP000596742"/>
    </source>
</evidence>
<dbReference type="OrthoDB" id="6120070at2759"/>
<accession>A0A8B6G9J5</accession>
<evidence type="ECO:0000256" key="1">
    <source>
        <dbReference type="SAM" id="MobiDB-lite"/>
    </source>
</evidence>
<name>A0A8B6G9J5_MYTGA</name>
<feature type="compositionally biased region" description="Polar residues" evidence="1">
    <location>
        <begin position="1"/>
        <end position="24"/>
    </location>
</feature>
<organism evidence="2 3">
    <name type="scientific">Mytilus galloprovincialis</name>
    <name type="common">Mediterranean mussel</name>
    <dbReference type="NCBI Taxonomy" id="29158"/>
    <lineage>
        <taxon>Eukaryota</taxon>
        <taxon>Metazoa</taxon>
        <taxon>Spiralia</taxon>
        <taxon>Lophotrochozoa</taxon>
        <taxon>Mollusca</taxon>
        <taxon>Bivalvia</taxon>
        <taxon>Autobranchia</taxon>
        <taxon>Pteriomorphia</taxon>
        <taxon>Mytilida</taxon>
        <taxon>Mytiloidea</taxon>
        <taxon>Mytilidae</taxon>
        <taxon>Mytilinae</taxon>
        <taxon>Mytilus</taxon>
    </lineage>
</organism>
<dbReference type="AlphaFoldDB" id="A0A8B6G9J5"/>
<keyword evidence="3" id="KW-1185">Reference proteome</keyword>
<sequence length="431" mass="50329">MAENTSKLFEQFELSSTDQEGYSSESRRKRMSCPPRSHLPQRVSSWKRHHASRIGIYFAKQYVQGLDGLQPHINKTLNNLTKEQNEYVNIVMKYLTFNFVLKDFVGFPEEIVQEIDKIIEKLSQDDLQILQEEEIKEEANTGLLENLKENDLPNMQHEDIVSHVVKLLAHKARSEISKKAFKRGTPIIHVQKFIYHIKKFIDDIIRYNLVKKSRLGVPGGLLKQLFGKFAELCCLEVEFCNQANQSVWENLDGIEKVTSEPDLRLYKCGFNYEYTGEMISVTEVKPRDDDFDSNVKPKKKYKGSPRGSATDIYSSAENSDIIELDLRDSVLGQHAGELLLDLHREFINKEANYYEEDRKINMLGMIVNGTYVYLTVLDMTWKHYQKLRNNKILDDNDKATIYYTHARNILQERSRRVLIEEFLRLNNMELT</sequence>
<comment type="caution">
    <text evidence="2">The sequence shown here is derived from an EMBL/GenBank/DDBJ whole genome shotgun (WGS) entry which is preliminary data.</text>
</comment>
<gene>
    <name evidence="2" type="ORF">MGAL_10B082999</name>
</gene>
<feature type="region of interest" description="Disordered" evidence="1">
    <location>
        <begin position="1"/>
        <end position="44"/>
    </location>
</feature>
<dbReference type="EMBL" id="UYJE01008069">
    <property type="protein sequence ID" value="VDI60794.1"/>
    <property type="molecule type" value="Genomic_DNA"/>
</dbReference>
<proteinExistence type="predicted"/>
<dbReference type="Proteomes" id="UP000596742">
    <property type="component" value="Unassembled WGS sequence"/>
</dbReference>
<reference evidence="2" key="1">
    <citation type="submission" date="2018-11" db="EMBL/GenBank/DDBJ databases">
        <authorList>
            <person name="Alioto T."/>
            <person name="Alioto T."/>
        </authorList>
    </citation>
    <scope>NUCLEOTIDE SEQUENCE</scope>
</reference>
<protein>
    <submittedName>
        <fullName evidence="2">Uncharacterized protein</fullName>
    </submittedName>
</protein>